<reference evidence="2" key="1">
    <citation type="submission" date="2017-02" db="EMBL/GenBank/DDBJ databases">
        <title>Delving into the versatile metabolic prowess of the omnipresent phylum Bacteroidetes.</title>
        <authorList>
            <person name="Nobu M.K."/>
            <person name="Mei R."/>
            <person name="Narihiro T."/>
            <person name="Kuroda K."/>
            <person name="Liu W.-T."/>
        </authorList>
    </citation>
    <scope>NUCLEOTIDE SEQUENCE</scope>
    <source>
        <strain evidence="2">ADurb.Bin131</strain>
    </source>
</reference>
<evidence type="ECO:0000256" key="1">
    <source>
        <dbReference type="ARBA" id="ARBA00023277"/>
    </source>
</evidence>
<organism evidence="2">
    <name type="scientific">candidate division TA06 bacterium ADurb.Bin131</name>
    <dbReference type="NCBI Taxonomy" id="1852827"/>
    <lineage>
        <taxon>Bacteria</taxon>
        <taxon>Bacteria division TA06</taxon>
    </lineage>
</organism>
<proteinExistence type="predicted"/>
<gene>
    <name evidence="2" type="ORF">BWX89_00712</name>
</gene>
<protein>
    <submittedName>
        <fullName evidence="2">Raffinose synthase or seed inhibition protein Sip1</fullName>
    </submittedName>
</protein>
<dbReference type="Proteomes" id="UP000485562">
    <property type="component" value="Unassembled WGS sequence"/>
</dbReference>
<dbReference type="Gene3D" id="3.20.20.70">
    <property type="entry name" value="Aldolase class I"/>
    <property type="match status" value="1"/>
</dbReference>
<dbReference type="InterPro" id="IPR008811">
    <property type="entry name" value="Glycosyl_hydrolases_36"/>
</dbReference>
<comment type="caution">
    <text evidence="2">The sequence shown here is derived from an EMBL/GenBank/DDBJ whole genome shotgun (WGS) entry which is preliminary data.</text>
</comment>
<dbReference type="InterPro" id="IPR013785">
    <property type="entry name" value="Aldolase_TIM"/>
</dbReference>
<dbReference type="InterPro" id="IPR017853">
    <property type="entry name" value="GH"/>
</dbReference>
<dbReference type="Pfam" id="PF05691">
    <property type="entry name" value="Raffinose_syn"/>
    <property type="match status" value="1"/>
</dbReference>
<name>A0A1V6CAT1_UNCT6</name>
<dbReference type="SUPFAM" id="SSF51445">
    <property type="entry name" value="(Trans)glycosidases"/>
    <property type="match status" value="1"/>
</dbReference>
<accession>A0A1V6CAT1</accession>
<keyword evidence="1" id="KW-0119">Carbohydrate metabolism</keyword>
<dbReference type="PANTHER" id="PTHR31268:SF32">
    <property type="entry name" value="GALACTINOL--SUCROSE GALACTOSYLTRANSFERASE 2-RELATED"/>
    <property type="match status" value="1"/>
</dbReference>
<dbReference type="PANTHER" id="PTHR31268">
    <property type="match status" value="1"/>
</dbReference>
<dbReference type="EMBL" id="MWDQ01000056">
    <property type="protein sequence ID" value="OQB73969.1"/>
    <property type="molecule type" value="Genomic_DNA"/>
</dbReference>
<evidence type="ECO:0000313" key="2">
    <source>
        <dbReference type="EMBL" id="OQB73969.1"/>
    </source>
</evidence>
<dbReference type="AlphaFoldDB" id="A0A1V6CAT1"/>
<sequence length="670" mass="75982">MNYIKKEHAIYADNVMIFDGVSENIKLIRDKTKTGIFLQVASEKKCQFWSTTLGIIQKIDKFSACYRKQETFWMFPCTGKSIKEIPPDTQWLLVRRSDNLYVVIIPIIDGKLRFSLDGKRGEICLWADTGDPWTIQNSGTGAFIAVGKDLYALQKESAIAIVKHLKTIKLRCDKPVPDFIDFFGWCTWNAFYRDVSEDKILSGLESFKNDGVLPGFIILDDGWLSFKQMPVGGDRLVSFCPNEKFPSGFKILVKKIKKEFDVKFFLAWHAIMGYWAGLDGESFPDYGVKEIARYDPSIYGRDMAELLSWMGLICGVIPEEKVMKFYDDFHCFLSRQGIDGVKVDNQSSLELSTGGLGSRVCMSMAYRKAIEASCNKYFSGRLINCMSGSNDMILMSEHSNLWRTSTDFWPDLPETHTLHLYTNSLVGLFFGYLIHPDWDMFKSNHPWGQYHAAGRAISGSLVYISDKPGTQNVNVLKKLVCSDGTILRCKDIGRVSPGCVFHNPTRENVLLKIFNFNEYNAVLGVFHARYKGRPISDIISLKDIPGLDSDRYVVFSHQTRNLFIMTPETAKKIVLKQGEWEIFTFAPVHKGISIIGLSDKYNSGGAIKHLVYGNRCANFYIKDAGSLVLYAEYMLTSIRINGRTVDFNYTGKNKKVIAQIPSAGKITIKW</sequence>